<feature type="non-terminal residue" evidence="2">
    <location>
        <position position="305"/>
    </location>
</feature>
<organism evidence="2">
    <name type="scientific">marine sediment metagenome</name>
    <dbReference type="NCBI Taxonomy" id="412755"/>
    <lineage>
        <taxon>unclassified sequences</taxon>
        <taxon>metagenomes</taxon>
        <taxon>ecological metagenomes</taxon>
    </lineage>
</organism>
<comment type="caution">
    <text evidence="2">The sequence shown here is derived from an EMBL/GenBank/DDBJ whole genome shotgun (WGS) entry which is preliminary data.</text>
</comment>
<dbReference type="Pfam" id="PF12969">
    <property type="entry name" value="DUF3857"/>
    <property type="match status" value="1"/>
</dbReference>
<accession>X1A376</accession>
<evidence type="ECO:0000313" key="2">
    <source>
        <dbReference type="EMBL" id="GAG76214.1"/>
    </source>
</evidence>
<dbReference type="PROSITE" id="PS51257">
    <property type="entry name" value="PROKAR_LIPOPROTEIN"/>
    <property type="match status" value="1"/>
</dbReference>
<feature type="domain" description="DUF3857" evidence="1">
    <location>
        <begin position="63"/>
        <end position="220"/>
    </location>
</feature>
<dbReference type="Gene3D" id="2.60.40.3140">
    <property type="match status" value="1"/>
</dbReference>
<protein>
    <recommendedName>
        <fullName evidence="1">DUF3857 domain-containing protein</fullName>
    </recommendedName>
</protein>
<evidence type="ECO:0000259" key="1">
    <source>
        <dbReference type="Pfam" id="PF12969"/>
    </source>
</evidence>
<dbReference type="EMBL" id="BART01015970">
    <property type="protein sequence ID" value="GAG76214.1"/>
    <property type="molecule type" value="Genomic_DNA"/>
</dbReference>
<dbReference type="InterPro" id="IPR024618">
    <property type="entry name" value="DUF3857"/>
</dbReference>
<proteinExistence type="predicted"/>
<name>X1A376_9ZZZZ</name>
<sequence>MGRGHLLSLVITTSLFLSCGIQFKVISFNEIQIDSTPTIDDYPDAHAVYLLREAKFEIQTISTFSEHIIVKVLKAGGKKYANVKVPFWKDCKVLDLKARTIKPNGEIVNLIKENIFEVTDFPEYIMYADRKAKVFTFPAVDTGCVLEYTYTLGYRSPHVPMWYFQGYEPTILARFTYDVPIFLGFDYLTSSVPGCKIEKAILQKGKRHNVVFSTANLPAMKYEPFAPPINDISSWVMMTWASFRIFFLPEIRSGQETWYEIGKNYYLATDTLLQPNREIKAKTEELITGCSSDEEKINRIFRFVR</sequence>
<reference evidence="2" key="1">
    <citation type="journal article" date="2014" name="Front. Microbiol.">
        <title>High frequency of phylogenetically diverse reductive dehalogenase-homologous genes in deep subseafloor sedimentary metagenomes.</title>
        <authorList>
            <person name="Kawai M."/>
            <person name="Futagami T."/>
            <person name="Toyoda A."/>
            <person name="Takaki Y."/>
            <person name="Nishi S."/>
            <person name="Hori S."/>
            <person name="Arai W."/>
            <person name="Tsubouchi T."/>
            <person name="Morono Y."/>
            <person name="Uchiyama I."/>
            <person name="Ito T."/>
            <person name="Fujiyama A."/>
            <person name="Inagaki F."/>
            <person name="Takami H."/>
        </authorList>
    </citation>
    <scope>NUCLEOTIDE SEQUENCE</scope>
    <source>
        <strain evidence="2">Expedition CK06-06</strain>
    </source>
</reference>
<dbReference type="AlphaFoldDB" id="X1A376"/>
<gene>
    <name evidence="2" type="ORF">S01H4_30865</name>
</gene>